<reference evidence="2" key="1">
    <citation type="submission" date="2016-03" db="EMBL/GenBank/DDBJ databases">
        <title>Draft genome sequence of Rosellinia necatrix.</title>
        <authorList>
            <person name="Kanematsu S."/>
        </authorList>
    </citation>
    <scope>NUCLEOTIDE SEQUENCE [LARGE SCALE GENOMIC DNA]</scope>
    <source>
        <strain evidence="2">W97</strain>
    </source>
</reference>
<dbReference type="GO" id="GO:0008233">
    <property type="term" value="F:peptidase activity"/>
    <property type="evidence" value="ECO:0007669"/>
    <property type="project" value="UniProtKB-KW"/>
</dbReference>
<keyword evidence="2" id="KW-0645">Protease</keyword>
<dbReference type="Pfam" id="PF20246">
    <property type="entry name" value="DUF6601"/>
    <property type="match status" value="1"/>
</dbReference>
<accession>A0A1W2TR33</accession>
<evidence type="ECO:0000256" key="1">
    <source>
        <dbReference type="SAM" id="Phobius"/>
    </source>
</evidence>
<sequence length="344" mass="39529">MTFPLFTSTRELNKELLLAPAQADAANALGIITRIIHLAAGQNGPAARAPRQTLPGQPQVALDNNANLTQVKAFLTKEFSTRGLERILFPLLTIPSHKSIHPFTYQVVRGLDIIITEEPRLHLVWGYGQIFIKPIPRYLLSHAFWMHYLAPTNSPLSDDGRQRIRQYALGFMRTYYYLIQHESDFRLAQDEKLRLVPEGIQWEDFYDFILGFANIPNTETIPNRFHYSQVSLFRLNIWYYVHHPFAYKGFQSVERKWSYRAQFFLFAFATASVITGAMQTAASVQQLIPAPGWPHLWKFWINVQGFSIATISLFAGVAGVGLLLQIWKLLRQGLYTIKRLMFPT</sequence>
<keyword evidence="1" id="KW-1133">Transmembrane helix</keyword>
<feature type="transmembrane region" description="Helical" evidence="1">
    <location>
        <begin position="263"/>
        <end position="288"/>
    </location>
</feature>
<gene>
    <name evidence="2" type="ORF">SAMD00023353_5100410</name>
</gene>
<feature type="transmembrane region" description="Helical" evidence="1">
    <location>
        <begin position="308"/>
        <end position="330"/>
    </location>
</feature>
<dbReference type="AlphaFoldDB" id="A0A1W2TR33"/>
<name>A0A1W2TR33_ROSNE</name>
<organism evidence="2">
    <name type="scientific">Rosellinia necatrix</name>
    <name type="common">White root-rot fungus</name>
    <dbReference type="NCBI Taxonomy" id="77044"/>
    <lineage>
        <taxon>Eukaryota</taxon>
        <taxon>Fungi</taxon>
        <taxon>Dikarya</taxon>
        <taxon>Ascomycota</taxon>
        <taxon>Pezizomycotina</taxon>
        <taxon>Sordariomycetes</taxon>
        <taxon>Xylariomycetidae</taxon>
        <taxon>Xylariales</taxon>
        <taxon>Xylariaceae</taxon>
        <taxon>Rosellinia</taxon>
    </lineage>
</organism>
<evidence type="ECO:0000313" key="2">
    <source>
        <dbReference type="EMBL" id="GAP90921.1"/>
    </source>
</evidence>
<proteinExistence type="predicted"/>
<protein>
    <submittedName>
        <fullName evidence="2">Putative subtilisin-like serine protease</fullName>
    </submittedName>
</protein>
<keyword evidence="2" id="KW-0378">Hydrolase</keyword>
<keyword evidence="1" id="KW-0812">Transmembrane</keyword>
<dbReference type="Proteomes" id="UP000054516">
    <property type="component" value="Unassembled WGS sequence"/>
</dbReference>
<keyword evidence="1" id="KW-0472">Membrane</keyword>
<dbReference type="STRING" id="77044.A0A1W2TR33"/>
<dbReference type="OrthoDB" id="5086500at2759"/>
<keyword evidence="3" id="KW-1185">Reference proteome</keyword>
<dbReference type="PANTHER" id="PTHR34414:SF1">
    <property type="entry name" value="SUBTILISIN-LIKE SERINE PROTEASE"/>
    <property type="match status" value="1"/>
</dbReference>
<dbReference type="GO" id="GO:0006508">
    <property type="term" value="P:proteolysis"/>
    <property type="evidence" value="ECO:0007669"/>
    <property type="project" value="UniProtKB-KW"/>
</dbReference>
<dbReference type="PANTHER" id="PTHR34414">
    <property type="entry name" value="HET DOMAIN-CONTAINING PROTEIN-RELATED"/>
    <property type="match status" value="1"/>
</dbReference>
<dbReference type="InterPro" id="IPR046536">
    <property type="entry name" value="DUF6601"/>
</dbReference>
<dbReference type="OMA" id="WSIFINH"/>
<evidence type="ECO:0000313" key="3">
    <source>
        <dbReference type="Proteomes" id="UP000054516"/>
    </source>
</evidence>
<dbReference type="EMBL" id="DF977496">
    <property type="protein sequence ID" value="GAP90921.1"/>
    <property type="molecule type" value="Genomic_DNA"/>
</dbReference>